<evidence type="ECO:0000313" key="3">
    <source>
        <dbReference type="EMBL" id="OQV14314.1"/>
    </source>
</evidence>
<evidence type="ECO:0000256" key="2">
    <source>
        <dbReference type="SAM" id="Phobius"/>
    </source>
</evidence>
<keyword evidence="2" id="KW-0472">Membrane</keyword>
<sequence length="435" mass="48140">MVLLSSSAVSAVEPNLYKTYDLNDYCGQTLQLFAYWPPNCSPSAGTFKFVSYPKQSCTVNVTVNRISRFAIYMNVKHLNLRSTDSISIFEDTLTSDEYGASGIVESTKLIKQLPGGPVLVSHEPTSVAQIRSAFVKKIRLSIRFTSPDSLEADADFGSPLTLDFNILSETSGYFTHYCKALAGYTTKKLYCDNSDCINCPSTYSADIGLNPASSNGLDAACSNSTADISIWREVARGTRPPLPESRVSRPRRSKSRQIRIQIERLRPAHNIDSYYYDMTTDRYPVIHNTDSSTAYSTVAIVAIVFGVLINGCILLKVMFILCLDSVNEGVVMPVSMTCPTHTVEIDFSRSSCEPAQVFLPHTEPFQGFVIVDETEPPSYADSYIYNSYNSHSSTPVSTFDEHQRATETSSSEDSHVEDDENVCEDVSDNHDDGDQ</sequence>
<reference evidence="4" key="1">
    <citation type="submission" date="2017-01" db="EMBL/GenBank/DDBJ databases">
        <title>Comparative genomics of anhydrobiosis in the tardigrade Hypsibius dujardini.</title>
        <authorList>
            <person name="Yoshida Y."/>
            <person name="Koutsovoulos G."/>
            <person name="Laetsch D."/>
            <person name="Stevens L."/>
            <person name="Kumar S."/>
            <person name="Horikawa D."/>
            <person name="Ishino K."/>
            <person name="Komine S."/>
            <person name="Tomita M."/>
            <person name="Blaxter M."/>
            <person name="Arakawa K."/>
        </authorList>
    </citation>
    <scope>NUCLEOTIDE SEQUENCE [LARGE SCALE GENOMIC DNA]</scope>
    <source>
        <strain evidence="4">Z151</strain>
    </source>
</reference>
<accession>A0A1W0WGI7</accession>
<protein>
    <submittedName>
        <fullName evidence="3">Uncharacterized protein</fullName>
    </submittedName>
</protein>
<feature type="compositionally biased region" description="Acidic residues" evidence="1">
    <location>
        <begin position="415"/>
        <end position="426"/>
    </location>
</feature>
<name>A0A1W0WGI7_HYPEX</name>
<dbReference type="Proteomes" id="UP000192578">
    <property type="component" value="Unassembled WGS sequence"/>
</dbReference>
<dbReference type="AlphaFoldDB" id="A0A1W0WGI7"/>
<proteinExistence type="predicted"/>
<feature type="transmembrane region" description="Helical" evidence="2">
    <location>
        <begin position="294"/>
        <end position="315"/>
    </location>
</feature>
<evidence type="ECO:0000313" key="4">
    <source>
        <dbReference type="Proteomes" id="UP000192578"/>
    </source>
</evidence>
<gene>
    <name evidence="3" type="ORF">BV898_11433</name>
</gene>
<dbReference type="EMBL" id="MTYJ01000106">
    <property type="protein sequence ID" value="OQV14314.1"/>
    <property type="molecule type" value="Genomic_DNA"/>
</dbReference>
<organism evidence="3 4">
    <name type="scientific">Hypsibius exemplaris</name>
    <name type="common">Freshwater tardigrade</name>
    <dbReference type="NCBI Taxonomy" id="2072580"/>
    <lineage>
        <taxon>Eukaryota</taxon>
        <taxon>Metazoa</taxon>
        <taxon>Ecdysozoa</taxon>
        <taxon>Tardigrada</taxon>
        <taxon>Eutardigrada</taxon>
        <taxon>Parachela</taxon>
        <taxon>Hypsibioidea</taxon>
        <taxon>Hypsibiidae</taxon>
        <taxon>Hypsibius</taxon>
    </lineage>
</organism>
<comment type="caution">
    <text evidence="3">The sequence shown here is derived from an EMBL/GenBank/DDBJ whole genome shotgun (WGS) entry which is preliminary data.</text>
</comment>
<evidence type="ECO:0000256" key="1">
    <source>
        <dbReference type="SAM" id="MobiDB-lite"/>
    </source>
</evidence>
<keyword evidence="2" id="KW-0812">Transmembrane</keyword>
<feature type="region of interest" description="Disordered" evidence="1">
    <location>
        <begin position="395"/>
        <end position="435"/>
    </location>
</feature>
<dbReference type="OrthoDB" id="10638102at2759"/>
<keyword evidence="4" id="KW-1185">Reference proteome</keyword>
<keyword evidence="2" id="KW-1133">Transmembrane helix</keyword>